<dbReference type="PANTHER" id="PTHR31260:SF49">
    <property type="entry name" value="CYSTATIN DOMAIN-CONTAINING PROTEIN"/>
    <property type="match status" value="1"/>
</dbReference>
<dbReference type="PANTHER" id="PTHR31260">
    <property type="entry name" value="CYSTATIN/MONELLIN SUPERFAMILY PROTEIN"/>
    <property type="match status" value="1"/>
</dbReference>
<dbReference type="Proteomes" id="UP000030689">
    <property type="component" value="Unassembled WGS sequence"/>
</dbReference>
<dbReference type="AlphaFoldDB" id="V4P455"/>
<feature type="compositionally biased region" description="Acidic residues" evidence="1">
    <location>
        <begin position="325"/>
        <end position="334"/>
    </location>
</feature>
<feature type="compositionally biased region" description="Low complexity" evidence="1">
    <location>
        <begin position="335"/>
        <end position="345"/>
    </location>
</feature>
<evidence type="ECO:0000313" key="3">
    <source>
        <dbReference type="Proteomes" id="UP000030689"/>
    </source>
</evidence>
<protein>
    <submittedName>
        <fullName evidence="2">Uncharacterized protein</fullName>
    </submittedName>
</protein>
<feature type="region of interest" description="Disordered" evidence="1">
    <location>
        <begin position="21"/>
        <end position="44"/>
    </location>
</feature>
<reference evidence="2 3" key="1">
    <citation type="journal article" date="2013" name="Front. Plant Sci.">
        <title>The Reference Genome of the Halophytic Plant Eutrema salsugineum.</title>
        <authorList>
            <person name="Yang R."/>
            <person name="Jarvis D.E."/>
            <person name="Chen H."/>
            <person name="Beilstein M.A."/>
            <person name="Grimwood J."/>
            <person name="Jenkins J."/>
            <person name="Shu S."/>
            <person name="Prochnik S."/>
            <person name="Xin M."/>
            <person name="Ma C."/>
            <person name="Schmutz J."/>
            <person name="Wing R.A."/>
            <person name="Mitchell-Olds T."/>
            <person name="Schumaker K.S."/>
            <person name="Wang X."/>
        </authorList>
    </citation>
    <scope>NUCLEOTIDE SEQUENCE [LARGE SCALE GENOMIC DNA]</scope>
</reference>
<dbReference type="InterPro" id="IPR006462">
    <property type="entry name" value="MS5"/>
</dbReference>
<dbReference type="Gramene" id="ESQ54241">
    <property type="protein sequence ID" value="ESQ54241"/>
    <property type="gene ID" value="EUTSA_v10027039mg"/>
</dbReference>
<feature type="compositionally biased region" description="Acidic residues" evidence="1">
    <location>
        <begin position="347"/>
        <end position="369"/>
    </location>
</feature>
<gene>
    <name evidence="2" type="ORF">EUTSA_v10027039mg</name>
</gene>
<dbReference type="EMBL" id="KI517384">
    <property type="protein sequence ID" value="ESQ54241.1"/>
    <property type="molecule type" value="Genomic_DNA"/>
</dbReference>
<evidence type="ECO:0000256" key="1">
    <source>
        <dbReference type="SAM" id="MobiDB-lite"/>
    </source>
</evidence>
<keyword evidence="3" id="KW-1185">Reference proteome</keyword>
<feature type="region of interest" description="Disordered" evidence="1">
    <location>
        <begin position="293"/>
        <end position="369"/>
    </location>
</feature>
<feature type="compositionally biased region" description="Acidic residues" evidence="1">
    <location>
        <begin position="294"/>
        <end position="312"/>
    </location>
</feature>
<evidence type="ECO:0000313" key="2">
    <source>
        <dbReference type="EMBL" id="ESQ54241.1"/>
    </source>
</evidence>
<accession>V4P455</accession>
<sequence length="369" mass="42145">MKGFVDEETDDDYARFCDEVRAGKYPDSDDDNDDTGHDSDSQATHYQFKSVRRSYTDHLDMADPELCTSFITLEAMNPADNSPLTFRTCVKHDDDKDDVKDDVKESSFKVVVKKDCLMTFKCFSFFCLVEIKDGEEEEEETDHEWSEEVDERYKGEMPEWFSDDDDQQQRYVLQESELRDVVNNGWLHLFTEFAFYTKWRGLLDPKDIAECVELDPQEVVVETRGEEAETETRDKLKAPNAIFYISFQCADDPETDGLVNYRAVVRKAMDGKPGHMRLEVKCWSILNSAKQCGSEEESGSEESDDEEGDAEVCDAKECDAKECDSDGSDAEISEESFLPEFFLPEGSDTEESFLPEGSDAEESGSDMED</sequence>
<feature type="compositionally biased region" description="Basic and acidic residues" evidence="1">
    <location>
        <begin position="313"/>
        <end position="324"/>
    </location>
</feature>
<organism evidence="2 3">
    <name type="scientific">Eutrema salsugineum</name>
    <name type="common">Saltwater cress</name>
    <name type="synonym">Sisymbrium salsugineum</name>
    <dbReference type="NCBI Taxonomy" id="72664"/>
    <lineage>
        <taxon>Eukaryota</taxon>
        <taxon>Viridiplantae</taxon>
        <taxon>Streptophyta</taxon>
        <taxon>Embryophyta</taxon>
        <taxon>Tracheophyta</taxon>
        <taxon>Spermatophyta</taxon>
        <taxon>Magnoliopsida</taxon>
        <taxon>eudicotyledons</taxon>
        <taxon>Gunneridae</taxon>
        <taxon>Pentapetalae</taxon>
        <taxon>rosids</taxon>
        <taxon>malvids</taxon>
        <taxon>Brassicales</taxon>
        <taxon>Brassicaceae</taxon>
        <taxon>Eutremeae</taxon>
        <taxon>Eutrema</taxon>
    </lineage>
</organism>
<dbReference type="Pfam" id="PF04776">
    <property type="entry name" value="protein_MS5"/>
    <property type="match status" value="1"/>
</dbReference>
<proteinExistence type="predicted"/>
<name>V4P455_EUTSA</name>
<dbReference type="KEGG" id="eus:EUTSA_v10027039mg"/>